<dbReference type="InterPro" id="IPR015510">
    <property type="entry name" value="PGRP"/>
</dbReference>
<evidence type="ECO:0000259" key="3">
    <source>
        <dbReference type="SMART" id="SM00644"/>
    </source>
</evidence>
<dbReference type="PANTHER" id="PTHR11022">
    <property type="entry name" value="PEPTIDOGLYCAN RECOGNITION PROTEIN"/>
    <property type="match status" value="1"/>
</dbReference>
<feature type="domain" description="N-acetylmuramoyl-L-alanine amidase" evidence="3">
    <location>
        <begin position="214"/>
        <end position="377"/>
    </location>
</feature>
<sequence>MPFSQDRPSDVPSSPDAAHRLPAFTRRTAVRAGAVLGVAATLGTTGPASALAAAGPRRMVVRRGALGPGRTTGPLRAPHRFDLLGAPVRAISGIGLEVRARPRGGRWSAWAALGDHDGHAPDGRRAAMSEPLWFGDVDEVELRARRRPATDVRLELVAVAASEKREADRASTRAAAAGGVLGAGRATTRASGGRASTRAGVPTIVPRSAWAAGLTPKGTPSIGSVQLAFVHHTVNGNDYDRDASAGIVRAIYDYHVRSNGWNDIGYNFLVDRFGQIFEGRAGGVDQAVVGAQAIGWNSVSTGIAIIGTFEGVPAPPAALAAVASIIRWKLPLHGAPTAGTVALVSSGGSGNRYARGTAVRMNRISGHRDGCSTDCPGTGLYGQLPSLRAAVGDVAPGAVAAITINAPADAISYGATATMTGRLTNGATGVGGATVVVEKKSPRGAWVAMTQATTDGDGNWSAGIPLRAASPVRAKGGGATSSAVTPPLDPALTTTQPTKYPRTGRDLTVRGTARGVSEVTIVLRRKQDGRYITASRRTAKVKNGRFVGRVPVRRSALHAVTVEAKVGGRTFRSAARGVRSKG</sequence>
<name>A0A6J7JTL2_9ZZZZ</name>
<dbReference type="InterPro" id="IPR002502">
    <property type="entry name" value="Amidase_domain"/>
</dbReference>
<dbReference type="SUPFAM" id="SSF55846">
    <property type="entry name" value="N-acetylmuramoyl-L-alanine amidase-like"/>
    <property type="match status" value="1"/>
</dbReference>
<evidence type="ECO:0000256" key="1">
    <source>
        <dbReference type="ARBA" id="ARBA00007553"/>
    </source>
</evidence>
<dbReference type="CDD" id="cd06583">
    <property type="entry name" value="PGRP"/>
    <property type="match status" value="1"/>
</dbReference>
<dbReference type="SMART" id="SM00701">
    <property type="entry name" value="PGRP"/>
    <property type="match status" value="1"/>
</dbReference>
<dbReference type="InterPro" id="IPR036505">
    <property type="entry name" value="Amidase/PGRP_sf"/>
</dbReference>
<accession>A0A6J7JTL2</accession>
<proteinExistence type="inferred from homology"/>
<evidence type="ECO:0000259" key="4">
    <source>
        <dbReference type="SMART" id="SM00701"/>
    </source>
</evidence>
<dbReference type="GO" id="GO:0009253">
    <property type="term" value="P:peptidoglycan catabolic process"/>
    <property type="evidence" value="ECO:0007669"/>
    <property type="project" value="InterPro"/>
</dbReference>
<dbReference type="Gene3D" id="3.40.80.10">
    <property type="entry name" value="Peptidoglycan recognition protein-like"/>
    <property type="match status" value="1"/>
</dbReference>
<dbReference type="EMBL" id="CAFBMK010000289">
    <property type="protein sequence ID" value="CAB4945979.1"/>
    <property type="molecule type" value="Genomic_DNA"/>
</dbReference>
<reference evidence="5" key="1">
    <citation type="submission" date="2020-05" db="EMBL/GenBank/DDBJ databases">
        <authorList>
            <person name="Chiriac C."/>
            <person name="Salcher M."/>
            <person name="Ghai R."/>
            <person name="Kavagutti S V."/>
        </authorList>
    </citation>
    <scope>NUCLEOTIDE SEQUENCE</scope>
</reference>
<gene>
    <name evidence="5" type="ORF">UFOPK3564_03224</name>
</gene>
<dbReference type="Pfam" id="PF01510">
    <property type="entry name" value="Amidase_2"/>
    <property type="match status" value="1"/>
</dbReference>
<evidence type="ECO:0000313" key="5">
    <source>
        <dbReference type="EMBL" id="CAB4945979.1"/>
    </source>
</evidence>
<dbReference type="InterPro" id="IPR006619">
    <property type="entry name" value="PGRP_domain_met/bac"/>
</dbReference>
<dbReference type="InterPro" id="IPR006311">
    <property type="entry name" value="TAT_signal"/>
</dbReference>
<dbReference type="AlphaFoldDB" id="A0A6J7JTL2"/>
<dbReference type="PROSITE" id="PS51318">
    <property type="entry name" value="TAT"/>
    <property type="match status" value="1"/>
</dbReference>
<dbReference type="PANTHER" id="PTHR11022:SF41">
    <property type="entry name" value="PEPTIDOGLYCAN-RECOGNITION PROTEIN LC-RELATED"/>
    <property type="match status" value="1"/>
</dbReference>
<dbReference type="GO" id="GO:0008745">
    <property type="term" value="F:N-acetylmuramoyl-L-alanine amidase activity"/>
    <property type="evidence" value="ECO:0007669"/>
    <property type="project" value="InterPro"/>
</dbReference>
<feature type="domain" description="Peptidoglycan recognition protein family" evidence="4">
    <location>
        <begin position="202"/>
        <end position="348"/>
    </location>
</feature>
<feature type="region of interest" description="Disordered" evidence="2">
    <location>
        <begin position="1"/>
        <end position="22"/>
    </location>
</feature>
<protein>
    <submittedName>
        <fullName evidence="5">Unannotated protein</fullName>
    </submittedName>
</protein>
<dbReference type="SMART" id="SM00644">
    <property type="entry name" value="Ami_2"/>
    <property type="match status" value="1"/>
</dbReference>
<feature type="region of interest" description="Disordered" evidence="2">
    <location>
        <begin position="471"/>
        <end position="504"/>
    </location>
</feature>
<organism evidence="5">
    <name type="scientific">freshwater metagenome</name>
    <dbReference type="NCBI Taxonomy" id="449393"/>
    <lineage>
        <taxon>unclassified sequences</taxon>
        <taxon>metagenomes</taxon>
        <taxon>ecological metagenomes</taxon>
    </lineage>
</organism>
<dbReference type="GO" id="GO:0008270">
    <property type="term" value="F:zinc ion binding"/>
    <property type="evidence" value="ECO:0007669"/>
    <property type="project" value="InterPro"/>
</dbReference>
<comment type="similarity">
    <text evidence="1">Belongs to the N-acetylmuramoyl-L-alanine amidase 2 family.</text>
</comment>
<evidence type="ECO:0000256" key="2">
    <source>
        <dbReference type="SAM" id="MobiDB-lite"/>
    </source>
</evidence>